<dbReference type="AlphaFoldDB" id="A0A7W9EL81"/>
<gene>
    <name evidence="1" type="ORF">FHS76_002008</name>
</gene>
<dbReference type="RefSeq" id="WP_183651398.1">
    <property type="nucleotide sequence ID" value="NZ_JACIJG010000006.1"/>
</dbReference>
<name>A0A7W9EL81_9HYPH</name>
<keyword evidence="2" id="KW-1185">Reference proteome</keyword>
<comment type="caution">
    <text evidence="1">The sequence shown here is derived from an EMBL/GenBank/DDBJ whole genome shotgun (WGS) entry which is preliminary data.</text>
</comment>
<proteinExistence type="predicted"/>
<protein>
    <submittedName>
        <fullName evidence="1">Uncharacterized protein</fullName>
    </submittedName>
</protein>
<evidence type="ECO:0000313" key="2">
    <source>
        <dbReference type="Proteomes" id="UP000555546"/>
    </source>
</evidence>
<dbReference type="Proteomes" id="UP000555546">
    <property type="component" value="Unassembled WGS sequence"/>
</dbReference>
<accession>A0A7W9EL81</accession>
<dbReference type="EMBL" id="JACIJG010000006">
    <property type="protein sequence ID" value="MBB5702133.1"/>
    <property type="molecule type" value="Genomic_DNA"/>
</dbReference>
<reference evidence="1 2" key="1">
    <citation type="submission" date="2020-08" db="EMBL/GenBank/DDBJ databases">
        <title>Genomic Encyclopedia of Type Strains, Phase IV (KMG-IV): sequencing the most valuable type-strain genomes for metagenomic binning, comparative biology and taxonomic classification.</title>
        <authorList>
            <person name="Goeker M."/>
        </authorList>
    </citation>
    <scope>NUCLEOTIDE SEQUENCE [LARGE SCALE GENOMIC DNA]</scope>
    <source>
        <strain evidence="1 2">DSM 26944</strain>
    </source>
</reference>
<organism evidence="1 2">
    <name type="scientific">Brucella daejeonensis</name>
    <dbReference type="NCBI Taxonomy" id="659015"/>
    <lineage>
        <taxon>Bacteria</taxon>
        <taxon>Pseudomonadati</taxon>
        <taxon>Pseudomonadota</taxon>
        <taxon>Alphaproteobacteria</taxon>
        <taxon>Hyphomicrobiales</taxon>
        <taxon>Brucellaceae</taxon>
        <taxon>Brucella/Ochrobactrum group</taxon>
        <taxon>Brucella</taxon>
    </lineage>
</organism>
<evidence type="ECO:0000313" key="1">
    <source>
        <dbReference type="EMBL" id="MBB5702133.1"/>
    </source>
</evidence>
<sequence length="79" mass="9173">MKKFRFQIFDRQHSLIETGEIKADDHWDAVAKLDQFRPTDGFPGGLHWCTLTNVSEKMQHRVFPDGAVTDKPMDVKWGN</sequence>